<accession>A0A8E6BAY6</accession>
<keyword evidence="2" id="KW-1185">Reference proteome</keyword>
<organism evidence="1 2">
    <name type="scientific">Telmatocola sphagniphila</name>
    <dbReference type="NCBI Taxonomy" id="1123043"/>
    <lineage>
        <taxon>Bacteria</taxon>
        <taxon>Pseudomonadati</taxon>
        <taxon>Planctomycetota</taxon>
        <taxon>Planctomycetia</taxon>
        <taxon>Gemmatales</taxon>
        <taxon>Gemmataceae</taxon>
    </lineage>
</organism>
<name>A0A8E6BAY6_9BACT</name>
<gene>
    <name evidence="1" type="ORF">KIH39_12525</name>
</gene>
<evidence type="ECO:0000313" key="1">
    <source>
        <dbReference type="EMBL" id="QVL34694.1"/>
    </source>
</evidence>
<sequence length="160" mass="17868">MKPRLIEKYRMHTTSILIANPNDVPAIAEDLQAELHWNGFTVCDLNQVQLCTLLSLLKSDSPDAEFEHYSSILQAAPIPHPANETQVFIIPANLVQELAVLADLDQSEFISLSIAWVMTDEMNDWTVPEVGELLHDLGYLAQATLAKNQSIVLRVCQSED</sequence>
<protein>
    <submittedName>
        <fullName evidence="1">Uncharacterized protein</fullName>
    </submittedName>
</protein>
<dbReference type="Proteomes" id="UP000676194">
    <property type="component" value="Chromosome"/>
</dbReference>
<reference evidence="1" key="1">
    <citation type="submission" date="2021-05" db="EMBL/GenBank/DDBJ databases">
        <title>Complete genome sequence of the cellulolytic planctomycete Telmatocola sphagniphila SP2T and characterization of the first cellulase from planctomycetes.</title>
        <authorList>
            <person name="Rakitin A.L."/>
            <person name="Beletsky A.V."/>
            <person name="Naumoff D.G."/>
            <person name="Kulichevskaya I.S."/>
            <person name="Mardanov A.V."/>
            <person name="Ravin N.V."/>
            <person name="Dedysh S.N."/>
        </authorList>
    </citation>
    <scope>NUCLEOTIDE SEQUENCE</scope>
    <source>
        <strain evidence="1">SP2T</strain>
    </source>
</reference>
<evidence type="ECO:0000313" key="2">
    <source>
        <dbReference type="Proteomes" id="UP000676194"/>
    </source>
</evidence>
<dbReference type="KEGG" id="tsph:KIH39_12525"/>
<dbReference type="RefSeq" id="WP_213499929.1">
    <property type="nucleotide sequence ID" value="NZ_CP074694.1"/>
</dbReference>
<dbReference type="AlphaFoldDB" id="A0A8E6BAY6"/>
<proteinExistence type="predicted"/>
<dbReference type="EMBL" id="CP074694">
    <property type="protein sequence ID" value="QVL34694.1"/>
    <property type="molecule type" value="Genomic_DNA"/>
</dbReference>